<evidence type="ECO:0000256" key="1">
    <source>
        <dbReference type="ARBA" id="ARBA00004496"/>
    </source>
</evidence>
<feature type="domain" description="Aminoglycoside phosphotransferase" evidence="10">
    <location>
        <begin position="54"/>
        <end position="271"/>
    </location>
</feature>
<keyword evidence="12" id="KW-1185">Reference proteome</keyword>
<comment type="caution">
    <text evidence="11">The sequence shown here is derived from an EMBL/GenBank/DDBJ whole genome shotgun (WGS) entry which is preliminary data.</text>
</comment>
<dbReference type="Pfam" id="PF01636">
    <property type="entry name" value="APH"/>
    <property type="match status" value="1"/>
</dbReference>
<keyword evidence="3" id="KW-0963">Cytoplasm</keyword>
<evidence type="ECO:0000256" key="2">
    <source>
        <dbReference type="ARBA" id="ARBA00006219"/>
    </source>
</evidence>
<evidence type="ECO:0000256" key="7">
    <source>
        <dbReference type="ARBA" id="ARBA00037368"/>
    </source>
</evidence>
<comment type="similarity">
    <text evidence="2">Belongs to the aminoglycoside phosphotransferase family.</text>
</comment>
<keyword evidence="5" id="KW-0418">Kinase</keyword>
<dbReference type="PANTHER" id="PTHR21064">
    <property type="entry name" value="AMINOGLYCOSIDE PHOSPHOTRANSFERASE DOMAIN-CONTAINING PROTEIN-RELATED"/>
    <property type="match status" value="1"/>
</dbReference>
<dbReference type="GO" id="GO:0005737">
    <property type="term" value="C:cytoplasm"/>
    <property type="evidence" value="ECO:0007669"/>
    <property type="project" value="UniProtKB-SubCell"/>
</dbReference>
<evidence type="ECO:0000313" key="12">
    <source>
        <dbReference type="Proteomes" id="UP000792457"/>
    </source>
</evidence>
<protein>
    <recommendedName>
        <fullName evidence="9">Hydroxylysine kinase</fullName>
        <ecNumber evidence="8">2.7.1.81</ecNumber>
    </recommendedName>
</protein>
<name>A0A8K0K6J4_LADFU</name>
<evidence type="ECO:0000256" key="5">
    <source>
        <dbReference type="ARBA" id="ARBA00022777"/>
    </source>
</evidence>
<comment type="catalytic activity">
    <reaction evidence="6">
        <text>(5R)-5-hydroxy-L-lysine + GTP = (5R)-5-phosphooxy-L-lysine + GDP + H(+)</text>
        <dbReference type="Rhea" id="RHEA:19049"/>
        <dbReference type="ChEBI" id="CHEBI:15378"/>
        <dbReference type="ChEBI" id="CHEBI:37565"/>
        <dbReference type="ChEBI" id="CHEBI:57882"/>
        <dbReference type="ChEBI" id="CHEBI:58189"/>
        <dbReference type="ChEBI" id="CHEBI:58357"/>
        <dbReference type="EC" id="2.7.1.81"/>
    </reaction>
</comment>
<evidence type="ECO:0000256" key="3">
    <source>
        <dbReference type="ARBA" id="ARBA00022490"/>
    </source>
</evidence>
<dbReference type="PANTHER" id="PTHR21064:SF1">
    <property type="entry name" value="HYDROXYLYSINE KINASE"/>
    <property type="match status" value="1"/>
</dbReference>
<evidence type="ECO:0000256" key="9">
    <source>
        <dbReference type="ARBA" id="ARBA00040505"/>
    </source>
</evidence>
<organism evidence="11 12">
    <name type="scientific">Ladona fulva</name>
    <name type="common">Scarce chaser dragonfly</name>
    <name type="synonym">Libellula fulva</name>
    <dbReference type="NCBI Taxonomy" id="123851"/>
    <lineage>
        <taxon>Eukaryota</taxon>
        <taxon>Metazoa</taxon>
        <taxon>Ecdysozoa</taxon>
        <taxon>Arthropoda</taxon>
        <taxon>Hexapoda</taxon>
        <taxon>Insecta</taxon>
        <taxon>Pterygota</taxon>
        <taxon>Palaeoptera</taxon>
        <taxon>Odonata</taxon>
        <taxon>Epiprocta</taxon>
        <taxon>Anisoptera</taxon>
        <taxon>Libelluloidea</taxon>
        <taxon>Libellulidae</taxon>
        <taxon>Ladona</taxon>
    </lineage>
</organism>
<dbReference type="EC" id="2.7.1.81" evidence="8"/>
<accession>A0A8K0K6J4</accession>
<reference evidence="11" key="2">
    <citation type="submission" date="2017-10" db="EMBL/GenBank/DDBJ databases">
        <title>Ladona fulva Genome sequencing and assembly.</title>
        <authorList>
            <person name="Murali S."/>
            <person name="Richards S."/>
            <person name="Bandaranaike D."/>
            <person name="Bellair M."/>
            <person name="Blankenburg K."/>
            <person name="Chao H."/>
            <person name="Dinh H."/>
            <person name="Doddapaneni H."/>
            <person name="Dugan-Rocha S."/>
            <person name="Elkadiri S."/>
            <person name="Gnanaolivu R."/>
            <person name="Hernandez B."/>
            <person name="Skinner E."/>
            <person name="Javaid M."/>
            <person name="Lee S."/>
            <person name="Li M."/>
            <person name="Ming W."/>
            <person name="Munidasa M."/>
            <person name="Muniz J."/>
            <person name="Nguyen L."/>
            <person name="Hughes D."/>
            <person name="Osuji N."/>
            <person name="Pu L.-L."/>
            <person name="Puazo M."/>
            <person name="Qu C."/>
            <person name="Quiroz J."/>
            <person name="Raj R."/>
            <person name="Weissenberger G."/>
            <person name="Xin Y."/>
            <person name="Zou X."/>
            <person name="Han Y."/>
            <person name="Worley K."/>
            <person name="Muzny D."/>
            <person name="Gibbs R."/>
        </authorList>
    </citation>
    <scope>NUCLEOTIDE SEQUENCE</scope>
    <source>
        <strain evidence="11">Sampled in the wild</strain>
    </source>
</reference>
<dbReference type="Gene3D" id="3.90.1200.10">
    <property type="match status" value="1"/>
</dbReference>
<dbReference type="InterPro" id="IPR050249">
    <property type="entry name" value="Pseudomonas-type_ThrB"/>
</dbReference>
<comment type="subcellular location">
    <subcellularLocation>
        <location evidence="1">Cytoplasm</location>
    </subcellularLocation>
</comment>
<dbReference type="GO" id="GO:0047992">
    <property type="term" value="F:hydroxylysine kinase activity"/>
    <property type="evidence" value="ECO:0007669"/>
    <property type="project" value="UniProtKB-EC"/>
</dbReference>
<gene>
    <name evidence="11" type="ORF">J437_LFUL009100</name>
</gene>
<dbReference type="FunFam" id="3.90.1200.10:FF:000007">
    <property type="entry name" value="hydroxylysine kinase isoform X1"/>
    <property type="match status" value="1"/>
</dbReference>
<dbReference type="InterPro" id="IPR011009">
    <property type="entry name" value="Kinase-like_dom_sf"/>
</dbReference>
<reference evidence="11" key="1">
    <citation type="submission" date="2013-04" db="EMBL/GenBank/DDBJ databases">
        <authorList>
            <person name="Qu J."/>
            <person name="Murali S.C."/>
            <person name="Bandaranaike D."/>
            <person name="Bellair M."/>
            <person name="Blankenburg K."/>
            <person name="Chao H."/>
            <person name="Dinh H."/>
            <person name="Doddapaneni H."/>
            <person name="Downs B."/>
            <person name="Dugan-Rocha S."/>
            <person name="Elkadiri S."/>
            <person name="Gnanaolivu R.D."/>
            <person name="Hernandez B."/>
            <person name="Javaid M."/>
            <person name="Jayaseelan J.C."/>
            <person name="Lee S."/>
            <person name="Li M."/>
            <person name="Ming W."/>
            <person name="Munidasa M."/>
            <person name="Muniz J."/>
            <person name="Nguyen L."/>
            <person name="Ongeri F."/>
            <person name="Osuji N."/>
            <person name="Pu L.-L."/>
            <person name="Puazo M."/>
            <person name="Qu C."/>
            <person name="Quiroz J."/>
            <person name="Raj R."/>
            <person name="Weissenberger G."/>
            <person name="Xin Y."/>
            <person name="Zou X."/>
            <person name="Han Y."/>
            <person name="Richards S."/>
            <person name="Worley K."/>
            <person name="Muzny D."/>
            <person name="Gibbs R."/>
        </authorList>
    </citation>
    <scope>NUCLEOTIDE SEQUENCE</scope>
    <source>
        <strain evidence="11">Sampled in the wild</strain>
    </source>
</reference>
<evidence type="ECO:0000256" key="4">
    <source>
        <dbReference type="ARBA" id="ARBA00022679"/>
    </source>
</evidence>
<dbReference type="FunFam" id="3.30.200.20:FF:000549">
    <property type="entry name" value="hydroxylysine kinase"/>
    <property type="match status" value="1"/>
</dbReference>
<keyword evidence="4" id="KW-0808">Transferase</keyword>
<dbReference type="InterPro" id="IPR002575">
    <property type="entry name" value="Aminoglycoside_PTrfase"/>
</dbReference>
<dbReference type="EMBL" id="KZ308372">
    <property type="protein sequence ID" value="KAG8228449.1"/>
    <property type="molecule type" value="Genomic_DNA"/>
</dbReference>
<dbReference type="OrthoDB" id="9973935at2759"/>
<sequence length="368" mass="42309">MDSTSLAQPGQQIKPNVTLEMAKEMASKLYGLRVKEIHELNAYDDRNFHILVDDIESKTIKRTWVHGYVLKIMNSLDSKNLLLIDGQKEILIFLTKYKIICPNPVPNLQGFFYSLEEIPNGPEKSNHMVRLLEYQPGTILYHIPCTKEILFETGRYVANLDNILKGFSHSAYKSYKSLWSLESVPNLTKFMFAVKDEDKARMAAEVIEVFNKEVIPILNKLEKGMIHGDFNEQNILCENCEDGWHISGILDFGDSHYSCYIFELAITICYMMLQSKDMDPLEASGYVLAGYSAVRKLPEVEYKLLKICVAARFCQSLVLGAYSYSLNPTNDYVMITAKLGWKHLHYLWNTPSESIHCKWEEIKETMNV</sequence>
<evidence type="ECO:0000256" key="6">
    <source>
        <dbReference type="ARBA" id="ARBA00036820"/>
    </source>
</evidence>
<dbReference type="AlphaFoldDB" id="A0A8K0K6J4"/>
<dbReference type="Proteomes" id="UP000792457">
    <property type="component" value="Unassembled WGS sequence"/>
</dbReference>
<dbReference type="SUPFAM" id="SSF56112">
    <property type="entry name" value="Protein kinase-like (PK-like)"/>
    <property type="match status" value="1"/>
</dbReference>
<proteinExistence type="inferred from homology"/>
<evidence type="ECO:0000313" key="11">
    <source>
        <dbReference type="EMBL" id="KAG8228449.1"/>
    </source>
</evidence>
<evidence type="ECO:0000259" key="10">
    <source>
        <dbReference type="Pfam" id="PF01636"/>
    </source>
</evidence>
<comment type="function">
    <text evidence="7">Catalyzes the GTP-dependent phosphorylation of 5-hydroxy-L-lysine.</text>
</comment>
<evidence type="ECO:0000256" key="8">
    <source>
        <dbReference type="ARBA" id="ARBA00038873"/>
    </source>
</evidence>